<dbReference type="RefSeq" id="WP_047251518.1">
    <property type="nucleotide sequence ID" value="NZ_CP011367.1"/>
</dbReference>
<accession>A0A0G3G377</accession>
<organism evidence="3 4">
    <name type="scientific">Thioalkalivibrio versutus</name>
    <dbReference type="NCBI Taxonomy" id="106634"/>
    <lineage>
        <taxon>Bacteria</taxon>
        <taxon>Pseudomonadati</taxon>
        <taxon>Pseudomonadota</taxon>
        <taxon>Gammaproteobacteria</taxon>
        <taxon>Chromatiales</taxon>
        <taxon>Ectothiorhodospiraceae</taxon>
        <taxon>Thioalkalivibrio</taxon>
    </lineage>
</organism>
<dbReference type="Pfam" id="PF01593">
    <property type="entry name" value="Amino_oxidase"/>
    <property type="match status" value="1"/>
</dbReference>
<feature type="domain" description="Amine oxidase" evidence="2">
    <location>
        <begin position="13"/>
        <end position="409"/>
    </location>
</feature>
<dbReference type="SUPFAM" id="SSF51905">
    <property type="entry name" value="FAD/NAD(P)-binding domain"/>
    <property type="match status" value="1"/>
</dbReference>
<evidence type="ECO:0000313" key="3">
    <source>
        <dbReference type="EMBL" id="AKJ95653.1"/>
    </source>
</evidence>
<dbReference type="PANTHER" id="PTHR42923:SF17">
    <property type="entry name" value="AMINE OXIDASE DOMAIN-CONTAINING PROTEIN"/>
    <property type="match status" value="1"/>
</dbReference>
<dbReference type="PATRIC" id="fig|106634.4.peg.2032"/>
<dbReference type="EMBL" id="CP011367">
    <property type="protein sequence ID" value="AKJ95653.1"/>
    <property type="molecule type" value="Genomic_DNA"/>
</dbReference>
<dbReference type="OrthoDB" id="20837at2"/>
<feature type="compositionally biased region" description="Low complexity" evidence="1">
    <location>
        <begin position="435"/>
        <end position="457"/>
    </location>
</feature>
<dbReference type="Gene3D" id="3.50.50.60">
    <property type="entry name" value="FAD/NAD(P)-binding domain"/>
    <property type="match status" value="1"/>
</dbReference>
<dbReference type="STRING" id="106634.TVD_09915"/>
<sequence>MQRSRIAVIGGGIAGLSAAWILQTRHQVQLFEAEPELGGHAHTVEVPDPQGHTAIDTGFVVYNERNYPLLTRLFTELDVPTQDTDMSFGYSRQPAGVEYAGSDLNTLFAQRRNLVRPTFLRMARDILRFNRLGKGLFERGESPEGTLGAFLARHRLGRGFTEDYLLPMAAAIWSCPPEEIREFPAASFLQFFHNHGLLDLRDRPQWRTVVGGSREYVQRLAERLEPGSVIHQPVRAVIPDADRWRVLTHDQAAGFDAVVFACHANTARWLLNKADPARERLLAACRFQPNRAVLHSDPALMPRSRRVWSSWNYLSGRSTQARDSVSVSYWMNRLHRLERRQDYIISLNPWREPHPNHVLGEQHWEHPVMDTPADKARQRLAATQGENNLYFAGAWMGYGFHEDGLRSAVSIGRSLGIEPPWSCPAHPPMQTARQPGSAIHGGAAAPAHAPPAQSRSA</sequence>
<evidence type="ECO:0000259" key="2">
    <source>
        <dbReference type="Pfam" id="PF01593"/>
    </source>
</evidence>
<dbReference type="PANTHER" id="PTHR42923">
    <property type="entry name" value="PROTOPORPHYRINOGEN OXIDASE"/>
    <property type="match status" value="1"/>
</dbReference>
<name>A0A0G3G377_9GAMM</name>
<feature type="region of interest" description="Disordered" evidence="1">
    <location>
        <begin position="425"/>
        <end position="457"/>
    </location>
</feature>
<dbReference type="InterPro" id="IPR050464">
    <property type="entry name" value="Zeta_carotene_desat/Oxidored"/>
</dbReference>
<keyword evidence="3" id="KW-0830">Ubiquinone</keyword>
<dbReference type="AlphaFoldDB" id="A0A0G3G377"/>
<dbReference type="KEGG" id="tvr:TVD_09915"/>
<keyword evidence="4" id="KW-1185">Reference proteome</keyword>
<evidence type="ECO:0000256" key="1">
    <source>
        <dbReference type="SAM" id="MobiDB-lite"/>
    </source>
</evidence>
<dbReference type="InterPro" id="IPR002937">
    <property type="entry name" value="Amino_oxidase"/>
</dbReference>
<evidence type="ECO:0000313" key="4">
    <source>
        <dbReference type="Proteomes" id="UP000064201"/>
    </source>
</evidence>
<dbReference type="InterPro" id="IPR036188">
    <property type="entry name" value="FAD/NAD-bd_sf"/>
</dbReference>
<dbReference type="Proteomes" id="UP000064201">
    <property type="component" value="Chromosome"/>
</dbReference>
<gene>
    <name evidence="3" type="ORF">TVD_09915</name>
</gene>
<protein>
    <submittedName>
        <fullName evidence="3">NADH-ubiquinone oxidoreductase subunit 6</fullName>
    </submittedName>
</protein>
<proteinExistence type="predicted"/>
<reference evidence="3 4" key="1">
    <citation type="submission" date="2015-04" db="EMBL/GenBank/DDBJ databases">
        <title>Complete Sequence for the Genome of the Thioalkalivibrio versutus D301.</title>
        <authorList>
            <person name="Mu T."/>
            <person name="Zhou J."/>
            <person name="Xu X."/>
        </authorList>
    </citation>
    <scope>NUCLEOTIDE SEQUENCE [LARGE SCALE GENOMIC DNA]</scope>
    <source>
        <strain evidence="3 4">D301</strain>
    </source>
</reference>
<dbReference type="GO" id="GO:0016491">
    <property type="term" value="F:oxidoreductase activity"/>
    <property type="evidence" value="ECO:0007669"/>
    <property type="project" value="InterPro"/>
</dbReference>